<organism evidence="1 2">
    <name type="scientific">Scleroderma citrinum Foug A</name>
    <dbReference type="NCBI Taxonomy" id="1036808"/>
    <lineage>
        <taxon>Eukaryota</taxon>
        <taxon>Fungi</taxon>
        <taxon>Dikarya</taxon>
        <taxon>Basidiomycota</taxon>
        <taxon>Agaricomycotina</taxon>
        <taxon>Agaricomycetes</taxon>
        <taxon>Agaricomycetidae</taxon>
        <taxon>Boletales</taxon>
        <taxon>Sclerodermatineae</taxon>
        <taxon>Sclerodermataceae</taxon>
        <taxon>Scleroderma</taxon>
    </lineage>
</organism>
<sequence>MRSLPLTTSTNTITTAMTTTTTTADCDDYHDYHDYLICAASMTPRLIRKSQIIAVNAAYYGVAQVTTRQRLTTCRSTSTRLHPH</sequence>
<protein>
    <submittedName>
        <fullName evidence="1">Uncharacterized protein</fullName>
    </submittedName>
</protein>
<proteinExistence type="predicted"/>
<reference evidence="2" key="2">
    <citation type="submission" date="2015-01" db="EMBL/GenBank/DDBJ databases">
        <title>Evolutionary Origins and Diversification of the Mycorrhizal Mutualists.</title>
        <authorList>
            <consortium name="DOE Joint Genome Institute"/>
            <consortium name="Mycorrhizal Genomics Consortium"/>
            <person name="Kohler A."/>
            <person name="Kuo A."/>
            <person name="Nagy L.G."/>
            <person name="Floudas D."/>
            <person name="Copeland A."/>
            <person name="Barry K.W."/>
            <person name="Cichocki N."/>
            <person name="Veneault-Fourrey C."/>
            <person name="LaButti K."/>
            <person name="Lindquist E.A."/>
            <person name="Lipzen A."/>
            <person name="Lundell T."/>
            <person name="Morin E."/>
            <person name="Murat C."/>
            <person name="Riley R."/>
            <person name="Ohm R."/>
            <person name="Sun H."/>
            <person name="Tunlid A."/>
            <person name="Henrissat B."/>
            <person name="Grigoriev I.V."/>
            <person name="Hibbett D.S."/>
            <person name="Martin F."/>
        </authorList>
    </citation>
    <scope>NUCLEOTIDE SEQUENCE [LARGE SCALE GENOMIC DNA]</scope>
    <source>
        <strain evidence="2">Foug A</strain>
    </source>
</reference>
<dbReference type="HOGENOM" id="CLU_2528768_0_0_1"/>
<reference evidence="1 2" key="1">
    <citation type="submission" date="2014-04" db="EMBL/GenBank/DDBJ databases">
        <authorList>
            <consortium name="DOE Joint Genome Institute"/>
            <person name="Kuo A."/>
            <person name="Kohler A."/>
            <person name="Nagy L.G."/>
            <person name="Floudas D."/>
            <person name="Copeland A."/>
            <person name="Barry K.W."/>
            <person name="Cichocki N."/>
            <person name="Veneault-Fourrey C."/>
            <person name="LaButti K."/>
            <person name="Lindquist E.A."/>
            <person name="Lipzen A."/>
            <person name="Lundell T."/>
            <person name="Morin E."/>
            <person name="Murat C."/>
            <person name="Sun H."/>
            <person name="Tunlid A."/>
            <person name="Henrissat B."/>
            <person name="Grigoriev I.V."/>
            <person name="Hibbett D.S."/>
            <person name="Martin F."/>
            <person name="Nordberg H.P."/>
            <person name="Cantor M.N."/>
            <person name="Hua S.X."/>
        </authorList>
    </citation>
    <scope>NUCLEOTIDE SEQUENCE [LARGE SCALE GENOMIC DNA]</scope>
    <source>
        <strain evidence="1 2">Foug A</strain>
    </source>
</reference>
<dbReference type="EMBL" id="KN822136">
    <property type="protein sequence ID" value="KIM55370.1"/>
    <property type="molecule type" value="Genomic_DNA"/>
</dbReference>
<name>A0A0C3D3K0_9AGAM</name>
<evidence type="ECO:0000313" key="2">
    <source>
        <dbReference type="Proteomes" id="UP000053989"/>
    </source>
</evidence>
<dbReference type="InParanoid" id="A0A0C3D3K0"/>
<accession>A0A0C3D3K0</accession>
<dbReference type="AlphaFoldDB" id="A0A0C3D3K0"/>
<dbReference type="Proteomes" id="UP000053989">
    <property type="component" value="Unassembled WGS sequence"/>
</dbReference>
<gene>
    <name evidence="1" type="ORF">SCLCIDRAFT_1221196</name>
</gene>
<evidence type="ECO:0000313" key="1">
    <source>
        <dbReference type="EMBL" id="KIM55370.1"/>
    </source>
</evidence>
<keyword evidence="2" id="KW-1185">Reference proteome</keyword>